<evidence type="ECO:0000313" key="1">
    <source>
        <dbReference type="EMBL" id="GBO15999.1"/>
    </source>
</evidence>
<reference evidence="1 2" key="1">
    <citation type="journal article" date="2019" name="Sci. Rep.">
        <title>Orb-weaving spider Araneus ventricosus genome elucidates the spidroin gene catalogue.</title>
        <authorList>
            <person name="Kono N."/>
            <person name="Nakamura H."/>
            <person name="Ohtoshi R."/>
            <person name="Moran D.A.P."/>
            <person name="Shinohara A."/>
            <person name="Yoshida Y."/>
            <person name="Fujiwara M."/>
            <person name="Mori M."/>
            <person name="Tomita M."/>
            <person name="Arakawa K."/>
        </authorList>
    </citation>
    <scope>NUCLEOTIDE SEQUENCE [LARGE SCALE GENOMIC DNA]</scope>
</reference>
<sequence>MILTAPNLTLKTTTGEKTKIQAKLDASIECGSRKFQLRVYVDDITDSCILGMGFLQKFKFTVDWRRKRYRQARRKFLCFQSIHSIAKESRMERMFSLDDSVLRAANDI</sequence>
<proteinExistence type="predicted"/>
<dbReference type="AlphaFoldDB" id="A0A4Y2USN0"/>
<dbReference type="Proteomes" id="UP000499080">
    <property type="component" value="Unassembled WGS sequence"/>
</dbReference>
<evidence type="ECO:0000313" key="2">
    <source>
        <dbReference type="Proteomes" id="UP000499080"/>
    </source>
</evidence>
<accession>A0A4Y2USN0</accession>
<comment type="caution">
    <text evidence="1">The sequence shown here is derived from an EMBL/GenBank/DDBJ whole genome shotgun (WGS) entry which is preliminary data.</text>
</comment>
<name>A0A4Y2USN0_ARAVE</name>
<dbReference type="OrthoDB" id="6783748at2759"/>
<keyword evidence="2" id="KW-1185">Reference proteome</keyword>
<dbReference type="EMBL" id="BGPR01039948">
    <property type="protein sequence ID" value="GBO15999.1"/>
    <property type="molecule type" value="Genomic_DNA"/>
</dbReference>
<dbReference type="Gene3D" id="2.40.70.10">
    <property type="entry name" value="Acid Proteases"/>
    <property type="match status" value="1"/>
</dbReference>
<gene>
    <name evidence="1" type="ORF">AVEN_16067_1</name>
</gene>
<protein>
    <submittedName>
        <fullName evidence="1">Uncharacterized protein</fullName>
    </submittedName>
</protein>
<organism evidence="1 2">
    <name type="scientific">Araneus ventricosus</name>
    <name type="common">Orbweaver spider</name>
    <name type="synonym">Epeira ventricosa</name>
    <dbReference type="NCBI Taxonomy" id="182803"/>
    <lineage>
        <taxon>Eukaryota</taxon>
        <taxon>Metazoa</taxon>
        <taxon>Ecdysozoa</taxon>
        <taxon>Arthropoda</taxon>
        <taxon>Chelicerata</taxon>
        <taxon>Arachnida</taxon>
        <taxon>Araneae</taxon>
        <taxon>Araneomorphae</taxon>
        <taxon>Entelegynae</taxon>
        <taxon>Araneoidea</taxon>
        <taxon>Araneidae</taxon>
        <taxon>Araneus</taxon>
    </lineage>
</organism>
<dbReference type="InterPro" id="IPR021109">
    <property type="entry name" value="Peptidase_aspartic_dom_sf"/>
</dbReference>